<gene>
    <name evidence="3" type="ORF">BU16DRAFT_542612</name>
</gene>
<dbReference type="AlphaFoldDB" id="A0A6A6QGF6"/>
<feature type="domain" description="2EXR" evidence="2">
    <location>
        <begin position="21"/>
        <end position="106"/>
    </location>
</feature>
<evidence type="ECO:0000256" key="1">
    <source>
        <dbReference type="SAM" id="MobiDB-lite"/>
    </source>
</evidence>
<dbReference type="Proteomes" id="UP000799750">
    <property type="component" value="Unassembled WGS sequence"/>
</dbReference>
<reference evidence="3" key="1">
    <citation type="journal article" date="2020" name="Stud. Mycol.">
        <title>101 Dothideomycetes genomes: a test case for predicting lifestyles and emergence of pathogens.</title>
        <authorList>
            <person name="Haridas S."/>
            <person name="Albert R."/>
            <person name="Binder M."/>
            <person name="Bloem J."/>
            <person name="Labutti K."/>
            <person name="Salamov A."/>
            <person name="Andreopoulos B."/>
            <person name="Baker S."/>
            <person name="Barry K."/>
            <person name="Bills G."/>
            <person name="Bluhm B."/>
            <person name="Cannon C."/>
            <person name="Castanera R."/>
            <person name="Culley D."/>
            <person name="Daum C."/>
            <person name="Ezra D."/>
            <person name="Gonzalez J."/>
            <person name="Henrissat B."/>
            <person name="Kuo A."/>
            <person name="Liang C."/>
            <person name="Lipzen A."/>
            <person name="Lutzoni F."/>
            <person name="Magnuson J."/>
            <person name="Mondo S."/>
            <person name="Nolan M."/>
            <person name="Ohm R."/>
            <person name="Pangilinan J."/>
            <person name="Park H.-J."/>
            <person name="Ramirez L."/>
            <person name="Alfaro M."/>
            <person name="Sun H."/>
            <person name="Tritt A."/>
            <person name="Yoshinaga Y."/>
            <person name="Zwiers L.-H."/>
            <person name="Turgeon B."/>
            <person name="Goodwin S."/>
            <person name="Spatafora J."/>
            <person name="Crous P."/>
            <person name="Grigoriev I."/>
        </authorList>
    </citation>
    <scope>NUCLEOTIDE SEQUENCE</scope>
    <source>
        <strain evidence="3">CBS 269.34</strain>
    </source>
</reference>
<dbReference type="EMBL" id="MU004195">
    <property type="protein sequence ID" value="KAF2491498.1"/>
    <property type="molecule type" value="Genomic_DNA"/>
</dbReference>
<dbReference type="OrthoDB" id="3513892at2759"/>
<name>A0A6A6QGF6_9PEZI</name>
<sequence>MDLPASPSATPNCLEKAADCFACFDKLPPEIRVRIWRSALPERGRIIQLTQYQLPSKAVAIGGTWPTSALSNREAFYETLNLRSTGKDAQGHPKRLAYFDFAKDVLCIDSCLLQSALLPGLQDAPVFSFANIFHRNKVYVEWLQVWKLYGYGRQVQYVVDAICPKQVGSIQKILLDLNLGFSYVLQLRFLMVDTQFKSKKVVGLVLNEVDRLRHLPGLIEDQEERDSKCKSLDIRLFMTKEEAAFFFAYEGTVSEYNKDNTSKGGTDRSHMPDLPQPPTLDSTSYQTLAEWILNTELDSPYGEKAYGLRTPEERLQYIAELTDILVLHTVTARRFTEMSLTNLYNILRPADHPPWYPAPLLAQAKLRCLLGTSQNVSQGLASSASG</sequence>
<feature type="region of interest" description="Disordered" evidence="1">
    <location>
        <begin position="258"/>
        <end position="278"/>
    </location>
</feature>
<dbReference type="InterPro" id="IPR045518">
    <property type="entry name" value="2EXR"/>
</dbReference>
<feature type="compositionally biased region" description="Basic and acidic residues" evidence="1">
    <location>
        <begin position="258"/>
        <end position="271"/>
    </location>
</feature>
<evidence type="ECO:0000313" key="3">
    <source>
        <dbReference type="EMBL" id="KAF2491498.1"/>
    </source>
</evidence>
<evidence type="ECO:0000313" key="4">
    <source>
        <dbReference type="Proteomes" id="UP000799750"/>
    </source>
</evidence>
<evidence type="ECO:0000259" key="2">
    <source>
        <dbReference type="Pfam" id="PF20150"/>
    </source>
</evidence>
<organism evidence="3 4">
    <name type="scientific">Lophium mytilinum</name>
    <dbReference type="NCBI Taxonomy" id="390894"/>
    <lineage>
        <taxon>Eukaryota</taxon>
        <taxon>Fungi</taxon>
        <taxon>Dikarya</taxon>
        <taxon>Ascomycota</taxon>
        <taxon>Pezizomycotina</taxon>
        <taxon>Dothideomycetes</taxon>
        <taxon>Pleosporomycetidae</taxon>
        <taxon>Mytilinidiales</taxon>
        <taxon>Mytilinidiaceae</taxon>
        <taxon>Lophium</taxon>
    </lineage>
</organism>
<protein>
    <recommendedName>
        <fullName evidence="2">2EXR domain-containing protein</fullName>
    </recommendedName>
</protein>
<accession>A0A6A6QGF6</accession>
<keyword evidence="4" id="KW-1185">Reference proteome</keyword>
<proteinExistence type="predicted"/>
<dbReference type="Pfam" id="PF20150">
    <property type="entry name" value="2EXR"/>
    <property type="match status" value="1"/>
</dbReference>